<reference evidence="2 3" key="1">
    <citation type="submission" date="2019-06" db="EMBL/GenBank/DDBJ databases">
        <title>Sequencing the genomes of 1000 actinobacteria strains.</title>
        <authorList>
            <person name="Klenk H.-P."/>
        </authorList>
    </citation>
    <scope>NUCLEOTIDE SEQUENCE [LARGE SCALE GENOMIC DNA]</scope>
    <source>
        <strain evidence="2 3">DSM 44826</strain>
    </source>
</reference>
<dbReference type="Gene3D" id="3.90.1530.10">
    <property type="entry name" value="Conserved hypothetical protein from pyrococcus furiosus pfu- 392566-001, ParB domain"/>
    <property type="match status" value="1"/>
</dbReference>
<evidence type="ECO:0000313" key="2">
    <source>
        <dbReference type="EMBL" id="TWG01006.1"/>
    </source>
</evidence>
<sequence>MRPVELIEIDTLQPGDSPRFREVDEEHVRRLAESEADLPPILVHRSSMRVIDGAHRLSAARRKGERTIAAEFFDGTDAAAYILGVQANVAHGLPLSLAERKAAARRIVELRPELADRAVARTCGLAASTVGGIRREVVGEGARAAARVGQDGRLRPVDGGEGRRRAVAVIRASPDASLREIAQAAGVSLGTAHDIRARLDRGEDPLRGAATPVVPPAGQSAAPAIAPSGVSGVSPVVARAVAAVPRIGAGPGPRPARAARPAKAEPFAGLESLRRDPSLRFTDHGRALLVWLHRRLVVVGEADRELDQIPAHLLPVVAELAQECADSWHRLSVELQCRARQTG</sequence>
<dbReference type="SMART" id="SM00470">
    <property type="entry name" value="ParB"/>
    <property type="match status" value="1"/>
</dbReference>
<dbReference type="SUPFAM" id="SSF110849">
    <property type="entry name" value="ParB/Sulfiredoxin"/>
    <property type="match status" value="1"/>
</dbReference>
<evidence type="ECO:0000259" key="1">
    <source>
        <dbReference type="SMART" id="SM00470"/>
    </source>
</evidence>
<dbReference type="Proteomes" id="UP000317940">
    <property type="component" value="Unassembled WGS sequence"/>
</dbReference>
<dbReference type="RefSeq" id="WP_145907024.1">
    <property type="nucleotide sequence ID" value="NZ_BAAAMZ010000003.1"/>
</dbReference>
<organism evidence="2 3">
    <name type="scientific">Kitasatospora viridis</name>
    <dbReference type="NCBI Taxonomy" id="281105"/>
    <lineage>
        <taxon>Bacteria</taxon>
        <taxon>Bacillati</taxon>
        <taxon>Actinomycetota</taxon>
        <taxon>Actinomycetes</taxon>
        <taxon>Kitasatosporales</taxon>
        <taxon>Streptomycetaceae</taxon>
        <taxon>Kitasatospora</taxon>
    </lineage>
</organism>
<accession>A0A561UNQ6</accession>
<name>A0A561UNQ6_9ACTN</name>
<dbReference type="AlphaFoldDB" id="A0A561UNQ6"/>
<dbReference type="Pfam" id="PF02195">
    <property type="entry name" value="ParB_N"/>
    <property type="match status" value="1"/>
</dbReference>
<keyword evidence="3" id="KW-1185">Reference proteome</keyword>
<evidence type="ECO:0000313" key="3">
    <source>
        <dbReference type="Proteomes" id="UP000317940"/>
    </source>
</evidence>
<dbReference type="InterPro" id="IPR036086">
    <property type="entry name" value="ParB/Sulfiredoxin_sf"/>
</dbReference>
<dbReference type="EMBL" id="VIWT01000001">
    <property type="protein sequence ID" value="TWG01006.1"/>
    <property type="molecule type" value="Genomic_DNA"/>
</dbReference>
<dbReference type="OrthoDB" id="3701787at2"/>
<proteinExistence type="predicted"/>
<protein>
    <submittedName>
        <fullName evidence="2">ParB-like nuclease family protein</fullName>
    </submittedName>
</protein>
<gene>
    <name evidence="2" type="ORF">FHX73_114887</name>
</gene>
<dbReference type="InterPro" id="IPR003115">
    <property type="entry name" value="ParB_N"/>
</dbReference>
<feature type="domain" description="ParB-like N-terminal" evidence="1">
    <location>
        <begin position="5"/>
        <end position="89"/>
    </location>
</feature>
<comment type="caution">
    <text evidence="2">The sequence shown here is derived from an EMBL/GenBank/DDBJ whole genome shotgun (WGS) entry which is preliminary data.</text>
</comment>